<dbReference type="GO" id="GO:0003677">
    <property type="term" value="F:DNA binding"/>
    <property type="evidence" value="ECO:0007669"/>
    <property type="project" value="UniProtKB-KW"/>
</dbReference>
<feature type="compositionally biased region" description="Acidic residues" evidence="2">
    <location>
        <begin position="109"/>
        <end position="122"/>
    </location>
</feature>
<keyword evidence="5" id="KW-1185">Reference proteome</keyword>
<reference evidence="5" key="1">
    <citation type="journal article" date="2019" name="Int. J. Syst. Evol. Microbiol.">
        <title>The Global Catalogue of Microorganisms (GCM) 10K type strain sequencing project: providing services to taxonomists for standard genome sequencing and annotation.</title>
        <authorList>
            <consortium name="The Broad Institute Genomics Platform"/>
            <consortium name="The Broad Institute Genome Sequencing Center for Infectious Disease"/>
            <person name="Wu L."/>
            <person name="Ma J."/>
        </authorList>
    </citation>
    <scope>NUCLEOTIDE SEQUENCE [LARGE SCALE GENOMIC DNA]</scope>
    <source>
        <strain evidence="5">CGMCC 1.12237</strain>
    </source>
</reference>
<dbReference type="NCBIfam" id="TIGR01439">
    <property type="entry name" value="lp_hng_hel_AbrB"/>
    <property type="match status" value="1"/>
</dbReference>
<dbReference type="EMBL" id="JBHSMC010000015">
    <property type="protein sequence ID" value="MFC5465595.1"/>
    <property type="molecule type" value="Genomic_DNA"/>
</dbReference>
<comment type="caution">
    <text evidence="4">The sequence shown here is derived from an EMBL/GenBank/DDBJ whole genome shotgun (WGS) entry which is preliminary data.</text>
</comment>
<protein>
    <submittedName>
        <fullName evidence="4">AbrB/MazE/SpoVT family DNA-binding domain-containing protein</fullName>
    </submittedName>
</protein>
<gene>
    <name evidence="4" type="ORF">ACFPM4_12660</name>
</gene>
<keyword evidence="1 4" id="KW-0238">DNA-binding</keyword>
<evidence type="ECO:0000256" key="2">
    <source>
        <dbReference type="SAM" id="MobiDB-lite"/>
    </source>
</evidence>
<dbReference type="RefSeq" id="WP_382352260.1">
    <property type="nucleotide sequence ID" value="NZ_JBHSMC010000015.1"/>
</dbReference>
<dbReference type="PROSITE" id="PS51740">
    <property type="entry name" value="SPOVT_ABRB"/>
    <property type="match status" value="1"/>
</dbReference>
<evidence type="ECO:0000256" key="1">
    <source>
        <dbReference type="PROSITE-ProRule" id="PRU01076"/>
    </source>
</evidence>
<evidence type="ECO:0000259" key="3">
    <source>
        <dbReference type="PROSITE" id="PS51740"/>
    </source>
</evidence>
<evidence type="ECO:0000313" key="4">
    <source>
        <dbReference type="EMBL" id="MFC5465595.1"/>
    </source>
</evidence>
<evidence type="ECO:0000313" key="5">
    <source>
        <dbReference type="Proteomes" id="UP001596147"/>
    </source>
</evidence>
<dbReference type="SMART" id="SM00966">
    <property type="entry name" value="SpoVT_AbrB"/>
    <property type="match status" value="1"/>
</dbReference>
<feature type="domain" description="SpoVT-AbrB" evidence="3">
    <location>
        <begin position="9"/>
        <end position="52"/>
    </location>
</feature>
<sequence length="122" mass="14068">MSELNKKSIRRVKVSKQRQINIPKDFYEALNISDEVLVEFTGKEIVIRPAEYETVDFSADILKDLVSEGYSGDELVHRFIQIKEEIPHALNRMKYEALKSPSITGSLDDYLDSLEDDEENES</sequence>
<name>A0ABW0LJU6_9BACI</name>
<proteinExistence type="predicted"/>
<organism evidence="4 5">
    <name type="scientific">Lederbergia graminis</name>
    <dbReference type="NCBI Taxonomy" id="735518"/>
    <lineage>
        <taxon>Bacteria</taxon>
        <taxon>Bacillati</taxon>
        <taxon>Bacillota</taxon>
        <taxon>Bacilli</taxon>
        <taxon>Bacillales</taxon>
        <taxon>Bacillaceae</taxon>
        <taxon>Lederbergia</taxon>
    </lineage>
</organism>
<dbReference type="Proteomes" id="UP001596147">
    <property type="component" value="Unassembled WGS sequence"/>
</dbReference>
<dbReference type="SUPFAM" id="SSF89447">
    <property type="entry name" value="AbrB/MazE/MraZ-like"/>
    <property type="match status" value="1"/>
</dbReference>
<dbReference type="InterPro" id="IPR007159">
    <property type="entry name" value="SpoVT-AbrB_dom"/>
</dbReference>
<dbReference type="InterPro" id="IPR037914">
    <property type="entry name" value="SpoVT-AbrB_sf"/>
</dbReference>
<feature type="region of interest" description="Disordered" evidence="2">
    <location>
        <begin position="103"/>
        <end position="122"/>
    </location>
</feature>
<accession>A0ABW0LJU6</accession>